<feature type="compositionally biased region" description="Low complexity" evidence="8">
    <location>
        <begin position="866"/>
        <end position="883"/>
    </location>
</feature>
<dbReference type="PANTHER" id="PTHR15397:SF3">
    <property type="entry name" value="DNA DAMAGE INDUCIBLE 1 HOMOLOG 2"/>
    <property type="match status" value="1"/>
</dbReference>
<evidence type="ECO:0000313" key="11">
    <source>
        <dbReference type="EMBL" id="KPP64311.1"/>
    </source>
</evidence>
<comment type="caution">
    <text evidence="11">The sequence shown here is derived from an EMBL/GenBank/DDBJ whole genome shotgun (WGS) entry which is preliminary data.</text>
</comment>
<dbReference type="PANTHER" id="PTHR15397">
    <property type="entry name" value="SODIUM-GLUCOSE COTRANSPORTER REGULATORY PROTEIN -RELATED"/>
    <property type="match status" value="1"/>
</dbReference>
<dbReference type="GO" id="GO:0004190">
    <property type="term" value="F:aspartic-type endopeptidase activity"/>
    <property type="evidence" value="ECO:0007669"/>
    <property type="project" value="UniProtKB-KW"/>
</dbReference>
<dbReference type="EMBL" id="JARO02007142">
    <property type="protein sequence ID" value="KPP64311.1"/>
    <property type="molecule type" value="Genomic_DNA"/>
</dbReference>
<evidence type="ECO:0000256" key="8">
    <source>
        <dbReference type="SAM" id="MobiDB-lite"/>
    </source>
</evidence>
<dbReference type="Pfam" id="PF09668">
    <property type="entry name" value="Asp_protease"/>
    <property type="match status" value="1"/>
</dbReference>
<accession>A0A0P7U9J2</accession>
<dbReference type="InterPro" id="IPR033882">
    <property type="entry name" value="DDI1_N"/>
</dbReference>
<keyword evidence="2" id="KW-0813">Transport</keyword>
<comment type="similarity">
    <text evidence="1">Belongs to the DDI1 family.</text>
</comment>
<sequence>MLLTVFCAPRNRPEVTFSLEVSPELELRDFTALCELESGIPAAEIQISYAEQPLQDPSRALGAYGLKDGDVVVLRQTEGRPPAQPAFPGLPRIDFSSIAVPGTSSSQHPTPQLPLQNQNPQQQRSQQLPTPPSLTGTASSPQGLDNPSLLRDMLLANPHELSLLKERNPLLAEALLSGDLERFTKVLLEQQQERARREQERIRLLTADPFDLEAQAKIEEEIRQHNIEENMTIAMEEAPESFGQVVMLYINCKVNGHPVKAFVDSGAQMTIMSQACAERCNIMRLVDRRWAGIAKGVGTQKIIGRVHLAQVQIEGDFLPCSFSILEDQPMDMLLGLDMLKRHQCSIDLKKSVLLIGTTGSETRFLPEAELPDCARLAYGADTRPEEIADRELAEALQRSAQESGEGSAGGNDIEDGQTTSPQSLPYSLTTCNDEDSKFSPSPDYPRNPALDRSKSAPAFLHSPLREETGVSGPSHNQLPFYGDSGPASVSLEEEIHLDPSVAPLDSCSPQDPLTDPPEDEALSQTLKQGAAPDLAPQVGADTGRNETAAVPLLPVAHPDPIPTSSQEMMEEHLSGTRHPHLILPQECPDSRNDREETVVEMESHSPQCPHQVPLDAELHPELDLCINGPTPQNDLSTESISRCTERVDLPVPTANERVPPEGELQLKSESMPSLAAALMELHELLVSSSRNLSRDHSPVSSPMHRQDADGGDGDNIMEYQTPTGSDDTASESTEPNSTSLKSPSAPSAASLAPLTIDSSDPAGSTGREVCDGRNREEEVVYFDNLRESAMCLNAEREGDQGSEVELDPLAQSNSDNLKLRESPEGEQDRGVADGHAAVSGPLNPLPSRAEVIAPPTCCTTAPDEVSNPTTLSSSLPTFSPTSLPLSQPLIPSSASPLVPLSLPSTPPPLIEQFPEAHIQRILEAGFSVREAHEALERAEGVVELALLVLLARKITVPT</sequence>
<evidence type="ECO:0000256" key="3">
    <source>
        <dbReference type="ARBA" id="ARBA00022670"/>
    </source>
</evidence>
<dbReference type="CDD" id="cd01796">
    <property type="entry name" value="Ubl_Ddi1_like"/>
    <property type="match status" value="1"/>
</dbReference>
<dbReference type="InterPro" id="IPR019103">
    <property type="entry name" value="Peptidase_aspartic_DDI1-type"/>
</dbReference>
<dbReference type="InterPro" id="IPR057273">
    <property type="entry name" value="Ddi1/2_HDD"/>
</dbReference>
<dbReference type="SUPFAM" id="SSF50630">
    <property type="entry name" value="Acid proteases"/>
    <property type="match status" value="1"/>
</dbReference>
<feature type="region of interest" description="Disordered" evidence="8">
    <location>
        <begin position="500"/>
        <end position="541"/>
    </location>
</feature>
<evidence type="ECO:0000256" key="1">
    <source>
        <dbReference type="ARBA" id="ARBA00009136"/>
    </source>
</evidence>
<feature type="region of interest" description="Disordered" evidence="8">
    <location>
        <begin position="796"/>
        <end position="883"/>
    </location>
</feature>
<dbReference type="PROSITE" id="PS50030">
    <property type="entry name" value="UBA"/>
    <property type="match status" value="1"/>
</dbReference>
<feature type="compositionally biased region" description="Polar residues" evidence="8">
    <location>
        <begin position="416"/>
        <end position="431"/>
    </location>
</feature>
<evidence type="ECO:0000259" key="10">
    <source>
        <dbReference type="PROSITE" id="PS50053"/>
    </source>
</evidence>
<feature type="coiled-coil region" evidence="7">
    <location>
        <begin position="180"/>
        <end position="208"/>
    </location>
</feature>
<dbReference type="STRING" id="113540.ENSSFOP00015015695"/>
<dbReference type="Pfam" id="PF24669">
    <property type="entry name" value="Ddi2_HDD"/>
    <property type="match status" value="1"/>
</dbReference>
<keyword evidence="6" id="KW-0653">Protein transport</keyword>
<dbReference type="InterPro" id="IPR029071">
    <property type="entry name" value="Ubiquitin-like_domsf"/>
</dbReference>
<keyword evidence="7" id="KW-0175">Coiled coil</keyword>
<dbReference type="GO" id="GO:0015031">
    <property type="term" value="P:protein transport"/>
    <property type="evidence" value="ECO:0007669"/>
    <property type="project" value="UniProtKB-KW"/>
</dbReference>
<keyword evidence="4" id="KW-0064">Aspartyl protease</keyword>
<dbReference type="CDD" id="cd05479">
    <property type="entry name" value="RP_DDI"/>
    <property type="match status" value="1"/>
</dbReference>
<gene>
    <name evidence="11" type="ORF">Z043_117355</name>
</gene>
<evidence type="ECO:0000259" key="9">
    <source>
        <dbReference type="PROSITE" id="PS50030"/>
    </source>
</evidence>
<dbReference type="FunFam" id="2.40.70.10:FF:000005">
    <property type="entry name" value="DNA damage inducible 1 homolog 2"/>
    <property type="match status" value="1"/>
</dbReference>
<organism evidence="11 12">
    <name type="scientific">Scleropages formosus</name>
    <name type="common">Asian bonytongue</name>
    <name type="synonym">Osteoglossum formosum</name>
    <dbReference type="NCBI Taxonomy" id="113540"/>
    <lineage>
        <taxon>Eukaryota</taxon>
        <taxon>Metazoa</taxon>
        <taxon>Chordata</taxon>
        <taxon>Craniata</taxon>
        <taxon>Vertebrata</taxon>
        <taxon>Euteleostomi</taxon>
        <taxon>Actinopterygii</taxon>
        <taxon>Neopterygii</taxon>
        <taxon>Teleostei</taxon>
        <taxon>Osteoglossocephala</taxon>
        <taxon>Osteoglossomorpha</taxon>
        <taxon>Osteoglossiformes</taxon>
        <taxon>Osteoglossidae</taxon>
        <taxon>Scleropages</taxon>
    </lineage>
</organism>
<evidence type="ECO:0000256" key="6">
    <source>
        <dbReference type="ARBA" id="ARBA00022927"/>
    </source>
</evidence>
<reference evidence="11 12" key="1">
    <citation type="submission" date="2015-08" db="EMBL/GenBank/DDBJ databases">
        <title>The genome of the Asian arowana (Scleropages formosus).</title>
        <authorList>
            <person name="Tan M.H."/>
            <person name="Gan H.M."/>
            <person name="Croft L.J."/>
            <person name="Austin C.M."/>
        </authorList>
    </citation>
    <scope>NUCLEOTIDE SEQUENCE [LARGE SCALE GENOMIC DNA]</scope>
    <source>
        <strain evidence="11">Aro1</strain>
    </source>
</reference>
<feature type="region of interest" description="Disordered" evidence="8">
    <location>
        <begin position="98"/>
        <end position="148"/>
    </location>
</feature>
<feature type="compositionally biased region" description="Basic and acidic residues" evidence="8">
    <location>
        <begin position="817"/>
        <end position="832"/>
    </location>
</feature>
<keyword evidence="3" id="KW-0645">Protease</keyword>
<dbReference type="Gene3D" id="3.10.20.90">
    <property type="entry name" value="Phosphatidylinositol 3-kinase Catalytic Subunit, Chain A, domain 1"/>
    <property type="match status" value="1"/>
</dbReference>
<dbReference type="AlphaFoldDB" id="A0A0P7U9J2"/>
<feature type="compositionally biased region" description="Low complexity" evidence="8">
    <location>
        <begin position="737"/>
        <end position="755"/>
    </location>
</feature>
<evidence type="ECO:0000256" key="2">
    <source>
        <dbReference type="ARBA" id="ARBA00022448"/>
    </source>
</evidence>
<feature type="region of interest" description="Disordered" evidence="8">
    <location>
        <begin position="689"/>
        <end position="771"/>
    </location>
</feature>
<name>A0A0P7U9J2_SCLFO</name>
<feature type="compositionally biased region" description="Polar residues" evidence="8">
    <location>
        <begin position="718"/>
        <end position="736"/>
    </location>
</feature>
<protein>
    <submittedName>
        <fullName evidence="11">Protein DDI12-like</fullName>
    </submittedName>
</protein>
<dbReference type="GO" id="GO:0006508">
    <property type="term" value="P:proteolysis"/>
    <property type="evidence" value="ECO:0007669"/>
    <property type="project" value="UniProtKB-KW"/>
</dbReference>
<feature type="domain" description="Ubiquitin-like" evidence="10">
    <location>
        <begin position="3"/>
        <end position="74"/>
    </location>
</feature>
<dbReference type="Proteomes" id="UP000034805">
    <property type="component" value="Unassembled WGS sequence"/>
</dbReference>
<dbReference type="SUPFAM" id="SSF54236">
    <property type="entry name" value="Ubiquitin-like"/>
    <property type="match status" value="1"/>
</dbReference>
<evidence type="ECO:0000256" key="5">
    <source>
        <dbReference type="ARBA" id="ARBA00022801"/>
    </source>
</evidence>
<dbReference type="InterPro" id="IPR021109">
    <property type="entry name" value="Peptidase_aspartic_dom_sf"/>
</dbReference>
<feature type="domain" description="UBA" evidence="9">
    <location>
        <begin position="912"/>
        <end position="952"/>
    </location>
</feature>
<feature type="region of interest" description="Disordered" evidence="8">
    <location>
        <begin position="396"/>
        <end position="487"/>
    </location>
</feature>
<dbReference type="PROSITE" id="PS50053">
    <property type="entry name" value="UBIQUITIN_2"/>
    <property type="match status" value="1"/>
</dbReference>
<dbReference type="Gene3D" id="2.40.70.10">
    <property type="entry name" value="Acid Proteases"/>
    <property type="match status" value="1"/>
</dbReference>
<evidence type="ECO:0000313" key="12">
    <source>
        <dbReference type="Proteomes" id="UP000034805"/>
    </source>
</evidence>
<evidence type="ECO:0000256" key="7">
    <source>
        <dbReference type="SAM" id="Coils"/>
    </source>
</evidence>
<dbReference type="InterPro" id="IPR000626">
    <property type="entry name" value="Ubiquitin-like_dom"/>
</dbReference>
<keyword evidence="5" id="KW-0378">Hydrolase</keyword>
<evidence type="ECO:0000256" key="4">
    <source>
        <dbReference type="ARBA" id="ARBA00022750"/>
    </source>
</evidence>
<dbReference type="InterPro" id="IPR015940">
    <property type="entry name" value="UBA"/>
</dbReference>
<feature type="compositionally biased region" description="Low complexity" evidence="8">
    <location>
        <begin position="109"/>
        <end position="128"/>
    </location>
</feature>
<proteinExistence type="inferred from homology"/>
<feature type="compositionally biased region" description="Polar residues" evidence="8">
    <location>
        <begin position="135"/>
        <end position="145"/>
    </location>
</feature>